<evidence type="ECO:0000313" key="7">
    <source>
        <dbReference type="EMBL" id="TGK93978.1"/>
    </source>
</evidence>
<name>A0A4R9IS51_9LEPT</name>
<dbReference type="AlphaFoldDB" id="A0A4R9IS51"/>
<protein>
    <submittedName>
        <fullName evidence="6">Aldehyde-activating protein</fullName>
    </submittedName>
</protein>
<dbReference type="OrthoDB" id="327703at2"/>
<keyword evidence="2" id="KW-0479">Metal-binding</keyword>
<dbReference type="EMBL" id="RQFL01000011">
    <property type="protein sequence ID" value="TGK93978.1"/>
    <property type="molecule type" value="Genomic_DNA"/>
</dbReference>
<dbReference type="SUPFAM" id="SSF51316">
    <property type="entry name" value="Mss4-like"/>
    <property type="match status" value="1"/>
</dbReference>
<keyword evidence="4" id="KW-0456">Lyase</keyword>
<keyword evidence="9" id="KW-1185">Reference proteome</keyword>
<evidence type="ECO:0000313" key="9">
    <source>
        <dbReference type="Proteomes" id="UP000297918"/>
    </source>
</evidence>
<proteinExistence type="inferred from homology"/>
<dbReference type="InterPro" id="IPR011057">
    <property type="entry name" value="Mss4-like_sf"/>
</dbReference>
<feature type="domain" description="CENP-V/GFA" evidence="5">
    <location>
        <begin position="9"/>
        <end position="127"/>
    </location>
</feature>
<reference evidence="6 8" key="2">
    <citation type="journal article" date="2019" name="PLoS Negl. Trop. Dis.">
        <title>Revisiting the worldwide diversity of Leptospira species in the environment.</title>
        <authorList>
            <person name="Vincent A.T."/>
            <person name="Schiettekatte O."/>
            <person name="Bourhy P."/>
            <person name="Veyrier F.J."/>
            <person name="Picardeau M."/>
        </authorList>
    </citation>
    <scope>NUCLEOTIDE SEQUENCE [LARGE SCALE GENOMIC DNA]</scope>
    <source>
        <strain evidence="6 8">201800280</strain>
        <strain evidence="7">201800281</strain>
    </source>
</reference>
<organism evidence="6 8">
    <name type="scientific">Leptospira bourretii</name>
    <dbReference type="NCBI Taxonomy" id="2484962"/>
    <lineage>
        <taxon>Bacteria</taxon>
        <taxon>Pseudomonadati</taxon>
        <taxon>Spirochaetota</taxon>
        <taxon>Spirochaetia</taxon>
        <taxon>Leptospirales</taxon>
        <taxon>Leptospiraceae</taxon>
        <taxon>Leptospira</taxon>
    </lineage>
</organism>
<reference evidence="7" key="1">
    <citation type="submission" date="2018-10" db="EMBL/GenBank/DDBJ databases">
        <authorList>
            <person name="Vincent A.T."/>
            <person name="Schiettekatte O."/>
            <person name="Bourhy P."/>
            <person name="Veyrier F.J."/>
            <person name="Picardeau M."/>
        </authorList>
    </citation>
    <scope>NUCLEOTIDE SEQUENCE</scope>
    <source>
        <strain evidence="7">201800281</strain>
    </source>
</reference>
<evidence type="ECO:0000259" key="5">
    <source>
        <dbReference type="PROSITE" id="PS51891"/>
    </source>
</evidence>
<accession>A0A4R9IS51</accession>
<evidence type="ECO:0000256" key="3">
    <source>
        <dbReference type="ARBA" id="ARBA00022833"/>
    </source>
</evidence>
<dbReference type="Proteomes" id="UP000297918">
    <property type="component" value="Unassembled WGS sequence"/>
</dbReference>
<dbReference type="EMBL" id="RQFM01000006">
    <property type="protein sequence ID" value="TGK90001.1"/>
    <property type="molecule type" value="Genomic_DNA"/>
</dbReference>
<dbReference type="InterPro" id="IPR006913">
    <property type="entry name" value="CENP-V/GFA"/>
</dbReference>
<evidence type="ECO:0000313" key="6">
    <source>
        <dbReference type="EMBL" id="TGK90001.1"/>
    </source>
</evidence>
<dbReference type="GO" id="GO:0016846">
    <property type="term" value="F:carbon-sulfur lyase activity"/>
    <property type="evidence" value="ECO:0007669"/>
    <property type="project" value="InterPro"/>
</dbReference>
<dbReference type="Gene3D" id="3.90.1590.10">
    <property type="entry name" value="glutathione-dependent formaldehyde- activating enzyme (gfa)"/>
    <property type="match status" value="1"/>
</dbReference>
<dbReference type="PANTHER" id="PTHR33337:SF40">
    <property type="entry name" value="CENP-V_GFA DOMAIN-CONTAINING PROTEIN-RELATED"/>
    <property type="match status" value="1"/>
</dbReference>
<evidence type="ECO:0000256" key="2">
    <source>
        <dbReference type="ARBA" id="ARBA00022723"/>
    </source>
</evidence>
<dbReference type="PROSITE" id="PS51891">
    <property type="entry name" value="CENP_V_GFA"/>
    <property type="match status" value="1"/>
</dbReference>
<dbReference type="Pfam" id="PF04828">
    <property type="entry name" value="GFA"/>
    <property type="match status" value="1"/>
</dbReference>
<evidence type="ECO:0000256" key="1">
    <source>
        <dbReference type="ARBA" id="ARBA00005495"/>
    </source>
</evidence>
<gene>
    <name evidence="6" type="ORF">EHQ23_00065</name>
    <name evidence="7" type="ORF">EHQ26_08145</name>
</gene>
<dbReference type="Proteomes" id="UP000297394">
    <property type="component" value="Unassembled WGS sequence"/>
</dbReference>
<dbReference type="GO" id="GO:0046872">
    <property type="term" value="F:metal ion binding"/>
    <property type="evidence" value="ECO:0007669"/>
    <property type="project" value="UniProtKB-KW"/>
</dbReference>
<sequence>MEDDMNQIYNGGCACGNIRYKITEEPIFMNDCQCRDCQRMSGTGHGSYLTFQSRTTVKVEGKTTNFDMVGDSGNIKTSSFCPNCGSPVYMTFSAMPELFTIHATSLDDPNLYKPQAVTYVKRGYSWDHLDPALPKFEKMPTG</sequence>
<comment type="similarity">
    <text evidence="1">Belongs to the Gfa family.</text>
</comment>
<evidence type="ECO:0000313" key="8">
    <source>
        <dbReference type="Proteomes" id="UP000297394"/>
    </source>
</evidence>
<dbReference type="PANTHER" id="PTHR33337">
    <property type="entry name" value="GFA DOMAIN-CONTAINING PROTEIN"/>
    <property type="match status" value="1"/>
</dbReference>
<keyword evidence="3" id="KW-0862">Zinc</keyword>
<comment type="caution">
    <text evidence="6">The sequence shown here is derived from an EMBL/GenBank/DDBJ whole genome shotgun (WGS) entry which is preliminary data.</text>
</comment>
<evidence type="ECO:0000256" key="4">
    <source>
        <dbReference type="ARBA" id="ARBA00023239"/>
    </source>
</evidence>